<evidence type="ECO:0000259" key="3">
    <source>
        <dbReference type="PROSITE" id="PS51898"/>
    </source>
</evidence>
<keyword evidence="5" id="KW-1185">Reference proteome</keyword>
<dbReference type="PANTHER" id="PTHR30349:SF87">
    <property type="entry name" value="TRANSPOSASE A"/>
    <property type="match status" value="1"/>
</dbReference>
<dbReference type="GeneID" id="39419845"/>
<gene>
    <name evidence="4" type="ORF">NFRAN_0281</name>
</gene>
<evidence type="ECO:0000313" key="5">
    <source>
        <dbReference type="Proteomes" id="UP000294299"/>
    </source>
</evidence>
<evidence type="ECO:0000313" key="4">
    <source>
        <dbReference type="EMBL" id="VFJ12602.1"/>
    </source>
</evidence>
<reference evidence="4 5" key="1">
    <citation type="submission" date="2019-02" db="EMBL/GenBank/DDBJ databases">
        <authorList>
            <person name="Lehtovirta-Morley E L."/>
        </authorList>
    </citation>
    <scope>NUCLEOTIDE SEQUENCE [LARGE SCALE GENOMIC DNA]</scope>
    <source>
        <strain evidence="4">NFRAN1</strain>
    </source>
</reference>
<dbReference type="PANTHER" id="PTHR30349">
    <property type="entry name" value="PHAGE INTEGRASE-RELATED"/>
    <property type="match status" value="1"/>
</dbReference>
<dbReference type="GO" id="GO:0006310">
    <property type="term" value="P:DNA recombination"/>
    <property type="evidence" value="ECO:0007669"/>
    <property type="project" value="UniProtKB-KW"/>
</dbReference>
<evidence type="ECO:0000256" key="2">
    <source>
        <dbReference type="SAM" id="Coils"/>
    </source>
</evidence>
<dbReference type="GO" id="GO:0015074">
    <property type="term" value="P:DNA integration"/>
    <property type="evidence" value="ECO:0007669"/>
    <property type="project" value="InterPro"/>
</dbReference>
<dbReference type="Proteomes" id="UP000294299">
    <property type="component" value="Chromosome NFRAN"/>
</dbReference>
<dbReference type="Gene3D" id="1.10.443.10">
    <property type="entry name" value="Intergrase catalytic core"/>
    <property type="match status" value="1"/>
</dbReference>
<dbReference type="EMBL" id="LR216287">
    <property type="protein sequence ID" value="VFJ12602.1"/>
    <property type="molecule type" value="Genomic_DNA"/>
</dbReference>
<dbReference type="CDD" id="cd00397">
    <property type="entry name" value="DNA_BRE_C"/>
    <property type="match status" value="1"/>
</dbReference>
<dbReference type="InterPro" id="IPR013762">
    <property type="entry name" value="Integrase-like_cat_sf"/>
</dbReference>
<dbReference type="InterPro" id="IPR050090">
    <property type="entry name" value="Tyrosine_recombinase_XerCD"/>
</dbReference>
<feature type="coiled-coil region" evidence="2">
    <location>
        <begin position="455"/>
        <end position="489"/>
    </location>
</feature>
<dbReference type="KEGG" id="nfn:NFRAN_0281"/>
<dbReference type="GO" id="GO:0003677">
    <property type="term" value="F:DNA binding"/>
    <property type="evidence" value="ECO:0007669"/>
    <property type="project" value="InterPro"/>
</dbReference>
<feature type="domain" description="Tyr recombinase" evidence="3">
    <location>
        <begin position="195"/>
        <end position="407"/>
    </location>
</feature>
<dbReference type="AlphaFoldDB" id="A0A484I9D6"/>
<dbReference type="SUPFAM" id="SSF56349">
    <property type="entry name" value="DNA breaking-rejoining enzymes"/>
    <property type="match status" value="1"/>
</dbReference>
<proteinExistence type="predicted"/>
<evidence type="ECO:0000256" key="1">
    <source>
        <dbReference type="ARBA" id="ARBA00023172"/>
    </source>
</evidence>
<name>A0A484I9D6_9ARCH</name>
<dbReference type="PROSITE" id="PS51898">
    <property type="entry name" value="TYR_RECOMBINASE"/>
    <property type="match status" value="1"/>
</dbReference>
<dbReference type="InterPro" id="IPR011010">
    <property type="entry name" value="DNA_brk_join_enz"/>
</dbReference>
<dbReference type="OrthoDB" id="144892at2157"/>
<organism evidence="4 5">
    <name type="scientific">Candidatus Nitrosocosmicus franklandianus</name>
    <dbReference type="NCBI Taxonomy" id="1798806"/>
    <lineage>
        <taxon>Archaea</taxon>
        <taxon>Nitrososphaerota</taxon>
        <taxon>Nitrososphaeria</taxon>
        <taxon>Nitrososphaerales</taxon>
        <taxon>Nitrososphaeraceae</taxon>
        <taxon>Candidatus Nitrosocosmicus</taxon>
    </lineage>
</organism>
<accession>A0A484I9D6</accession>
<keyword evidence="2" id="KW-0175">Coiled coil</keyword>
<keyword evidence="1" id="KW-0233">DNA recombination</keyword>
<dbReference type="InterPro" id="IPR002104">
    <property type="entry name" value="Integrase_catalytic"/>
</dbReference>
<sequence>MGSNPTPRAYLGDLYDNFKCDRKAPNDRTTNLAHENTSSHIEQHQQYIYSSITKRIDSLTKSCTKQYFNKVLKNLAIANIGNANTICDYIISEETEINIKNSTKEGKIKVLVWLSNYHENKKLFRELTKQDILEFLNNLRKPISEDPTQRWIGSYNGRQIILNKFFRWLYNPEEPDHTKRQTPDCMKGIKQLPRKEKTPYSPSDLWEPREHVLFLRYCPSVRDRCFHAMANDSSCRPSELLNLRIRDIIFKKTREGKQYAEILIKGGKTRPRTVPLIDSIPYVKDLIDNHPTGSNPDSWLFVSSSKTSFGSRLTLDGLTYQYKYFYKNRYFPDLLEDETVPEADKALIRNLITKKWNIYVQRHSALTLKSQFLKEHVLRDHAGWTLSSKMPQIYIHYFGNESANSILQAKGIIKPENEENNISTMKPRECPNCGEPNKRDARFCASDHCRMVLSYDSYNEVRNEDKQKIDRLENQMKSLQDGMNRIFAVIHQNNMLINIKPEILEKLVK</sequence>
<protein>
    <submittedName>
        <fullName evidence="4">Integrase family protein</fullName>
    </submittedName>
</protein>
<dbReference type="RefSeq" id="WP_134482701.1">
    <property type="nucleotide sequence ID" value="NZ_LR216287.1"/>
</dbReference>